<dbReference type="AlphaFoldDB" id="A0A2J8B254"/>
<organism evidence="2 3">
    <name type="scientific">Mageeibacillus indolicus</name>
    <dbReference type="NCBI Taxonomy" id="884684"/>
    <lineage>
        <taxon>Bacteria</taxon>
        <taxon>Bacillati</taxon>
        <taxon>Bacillota</taxon>
        <taxon>Clostridia</taxon>
        <taxon>Eubacteriales</taxon>
        <taxon>Oscillospiraceae</taxon>
        <taxon>Mageeibacillus</taxon>
    </lineage>
</organism>
<proteinExistence type="predicted"/>
<evidence type="ECO:0000256" key="1">
    <source>
        <dbReference type="SAM" id="SignalP"/>
    </source>
</evidence>
<evidence type="ECO:0000313" key="2">
    <source>
        <dbReference type="EMBL" id="PNH18826.1"/>
    </source>
</evidence>
<keyword evidence="1" id="KW-0732">Signal</keyword>
<reference evidence="3" key="1">
    <citation type="submission" date="2017-04" db="EMBL/GenBank/DDBJ databases">
        <authorList>
            <person name="Bumgarner R.E."/>
            <person name="Fredricks D.N."/>
            <person name="Srinivasan S."/>
        </authorList>
    </citation>
    <scope>NUCLEOTIDE SEQUENCE [LARGE SCALE GENOMIC DNA]</scope>
    <source>
        <strain evidence="3">KA00405</strain>
    </source>
</reference>
<dbReference type="EMBL" id="NBZD01000002">
    <property type="protein sequence ID" value="PNH18826.1"/>
    <property type="molecule type" value="Genomic_DNA"/>
</dbReference>
<comment type="caution">
    <text evidence="2">The sequence shown here is derived from an EMBL/GenBank/DDBJ whole genome shotgun (WGS) entry which is preliminary data.</text>
</comment>
<protein>
    <submittedName>
        <fullName evidence="2">Uncharacterized protein</fullName>
    </submittedName>
</protein>
<accession>A0A2J8B254</accession>
<dbReference type="Proteomes" id="UP000236394">
    <property type="component" value="Unassembled WGS sequence"/>
</dbReference>
<dbReference type="RefSeq" id="WP_012993974.1">
    <property type="nucleotide sequence ID" value="NZ_NBZD01000002.1"/>
</dbReference>
<sequence>MKRLMKYSAVALALMLFIGGATFVSARNIAEYDVVMPRFGGATYTDTLTKTNQSRAVNNNGSIGGGYKMNCAVYWGSDKITEDYSLTSGSRILIPYNEAYNFVDSNVKLGMWTGLTTYVKVAASGSWSPDEN</sequence>
<evidence type="ECO:0000313" key="3">
    <source>
        <dbReference type="Proteomes" id="UP000236394"/>
    </source>
</evidence>
<gene>
    <name evidence="2" type="ORF">B7R76_04540</name>
</gene>
<feature type="chain" id="PRO_5014468786" evidence="1">
    <location>
        <begin position="27"/>
        <end position="132"/>
    </location>
</feature>
<feature type="signal peptide" evidence="1">
    <location>
        <begin position="1"/>
        <end position="26"/>
    </location>
</feature>
<name>A0A2J8B254_9FIRM</name>